<evidence type="ECO:0000259" key="3">
    <source>
        <dbReference type="Pfam" id="PF02805"/>
    </source>
</evidence>
<dbReference type="SUPFAM" id="SSF57884">
    <property type="entry name" value="Ada DNA repair protein, N-terminal domain (N-Ada 10)"/>
    <property type="match status" value="1"/>
</dbReference>
<reference evidence="4 5" key="1">
    <citation type="journal article" date="2016" name="Nat. Commun.">
        <title>Thousands of microbial genomes shed light on interconnected biogeochemical processes in an aquifer system.</title>
        <authorList>
            <person name="Anantharaman K."/>
            <person name="Brown C.T."/>
            <person name="Hug L.A."/>
            <person name="Sharon I."/>
            <person name="Castelle C.J."/>
            <person name="Probst A.J."/>
            <person name="Thomas B.C."/>
            <person name="Singh A."/>
            <person name="Wilkins M.J."/>
            <person name="Karaoz U."/>
            <person name="Brodie E.L."/>
            <person name="Williams K.H."/>
            <person name="Hubbard S.S."/>
            <person name="Banfield J.F."/>
        </authorList>
    </citation>
    <scope>NUCLEOTIDE SEQUENCE [LARGE SCALE GENOMIC DNA]</scope>
</reference>
<dbReference type="InterPro" id="IPR035451">
    <property type="entry name" value="Ada-like_dom_sf"/>
</dbReference>
<feature type="transmembrane region" description="Helical" evidence="2">
    <location>
        <begin position="12"/>
        <end position="32"/>
    </location>
</feature>
<evidence type="ECO:0000313" key="4">
    <source>
        <dbReference type="EMBL" id="OGG74973.1"/>
    </source>
</evidence>
<name>A0A1F6EMU7_9BACT</name>
<keyword evidence="2" id="KW-0472">Membrane</keyword>
<evidence type="ECO:0000256" key="1">
    <source>
        <dbReference type="ARBA" id="ARBA00023159"/>
    </source>
</evidence>
<evidence type="ECO:0000313" key="5">
    <source>
        <dbReference type="Proteomes" id="UP000178587"/>
    </source>
</evidence>
<keyword evidence="2" id="KW-0812">Transmembrane</keyword>
<dbReference type="STRING" id="1798507.A3A34_04115"/>
<dbReference type="GO" id="GO:0008270">
    <property type="term" value="F:zinc ion binding"/>
    <property type="evidence" value="ECO:0007669"/>
    <property type="project" value="InterPro"/>
</dbReference>
<keyword evidence="1" id="KW-0010">Activator</keyword>
<feature type="domain" description="Ada DNA repair metal-binding" evidence="3">
    <location>
        <begin position="62"/>
        <end position="111"/>
    </location>
</feature>
<evidence type="ECO:0000256" key="2">
    <source>
        <dbReference type="SAM" id="Phobius"/>
    </source>
</evidence>
<dbReference type="GO" id="GO:0008168">
    <property type="term" value="F:methyltransferase activity"/>
    <property type="evidence" value="ECO:0007669"/>
    <property type="project" value="InterPro"/>
</dbReference>
<dbReference type="GO" id="GO:0006281">
    <property type="term" value="P:DNA repair"/>
    <property type="evidence" value="ECO:0007669"/>
    <property type="project" value="InterPro"/>
</dbReference>
<dbReference type="GO" id="GO:0003677">
    <property type="term" value="F:DNA binding"/>
    <property type="evidence" value="ECO:0007669"/>
    <property type="project" value="InterPro"/>
</dbReference>
<dbReference type="GO" id="GO:0006355">
    <property type="term" value="P:regulation of DNA-templated transcription"/>
    <property type="evidence" value="ECO:0007669"/>
    <property type="project" value="InterPro"/>
</dbReference>
<proteinExistence type="predicted"/>
<dbReference type="InterPro" id="IPR004026">
    <property type="entry name" value="Ada_DNA_repair_Zn-bd"/>
</dbReference>
<accession>A0A1F6EMU7</accession>
<protein>
    <recommendedName>
        <fullName evidence="3">Ada DNA repair metal-binding domain-containing protein</fullName>
    </recommendedName>
</protein>
<dbReference type="Gene3D" id="3.40.10.10">
    <property type="entry name" value="DNA Methylphosphotriester Repair Domain"/>
    <property type="match status" value="1"/>
</dbReference>
<comment type="caution">
    <text evidence="4">The sequence shown here is derived from an EMBL/GenBank/DDBJ whole genome shotgun (WGS) entry which is preliminary data.</text>
</comment>
<dbReference type="Pfam" id="PF02805">
    <property type="entry name" value="Ada_Zn_binding"/>
    <property type="match status" value="1"/>
</dbReference>
<keyword evidence="2" id="KW-1133">Transmembrane helix</keyword>
<sequence>MFPSFASRLNDILGTWGVPLVVLLVGLASFGLGRFSMIEEMRPQVSLQHATAAEALPPMNMGGLLVGSRNGSTYHFPWCAGAKQITEQNKRWFKSEEEAQKAGYRPAKNCKGLE</sequence>
<dbReference type="EMBL" id="MFLU01000010">
    <property type="protein sequence ID" value="OGG74973.1"/>
    <property type="molecule type" value="Genomic_DNA"/>
</dbReference>
<gene>
    <name evidence="4" type="ORF">A3A34_04115</name>
</gene>
<organism evidence="4 5">
    <name type="scientific">Candidatus Kaiserbacteria bacterium RIFCSPLOWO2_01_FULL_50_24</name>
    <dbReference type="NCBI Taxonomy" id="1798507"/>
    <lineage>
        <taxon>Bacteria</taxon>
        <taxon>Candidatus Kaiseribacteriota</taxon>
    </lineage>
</organism>
<dbReference type="AlphaFoldDB" id="A0A1F6EMU7"/>
<dbReference type="Proteomes" id="UP000178587">
    <property type="component" value="Unassembled WGS sequence"/>
</dbReference>